<protein>
    <recommendedName>
        <fullName evidence="3">Hint domain-containing protein</fullName>
    </recommendedName>
</protein>
<dbReference type="InterPro" id="IPR036844">
    <property type="entry name" value="Hint_dom_sf"/>
</dbReference>
<name>N8XV45_9GAMM</name>
<dbReference type="InterPro" id="IPR030934">
    <property type="entry name" value="Intein_C"/>
</dbReference>
<dbReference type="AlphaFoldDB" id="N8XV45"/>
<dbReference type="EMBL" id="APPH01000004">
    <property type="protein sequence ID" value="ENV11308.1"/>
    <property type="molecule type" value="Genomic_DNA"/>
</dbReference>
<evidence type="ECO:0000313" key="1">
    <source>
        <dbReference type="EMBL" id="ENV11308.1"/>
    </source>
</evidence>
<dbReference type="RefSeq" id="WP_004803176.1">
    <property type="nucleotide sequence ID" value="NZ_KB849439.1"/>
</dbReference>
<dbReference type="Proteomes" id="UP000013209">
    <property type="component" value="Unassembled WGS sequence"/>
</dbReference>
<sequence>MGTHGFCAGTLVHTEQGLVPIQEIKVGDMVLSSPEQGNSSIREYKPIINTFKAESEEIYELVIRKTVSPDLEYVEDGIQHNIYEMVYLTGEHPVYVENSVFIEGWDNTNQVEQINARSRSWQVVKDLRLYDQIIVSSPQHGDETGYEIVNIAPVQDVNRDYGFISAATVDDNKPFDTVVYLSNDHYRIVGGDIKDDHSVNIFIDYFIGPYRHTDFPSDYPLYKDFQENYGKIIANVGGYITDIPTLCRPVYNFEVEDYHTYFVGEQGLWVHQ</sequence>
<dbReference type="eggNOG" id="COG1372">
    <property type="taxonomic scope" value="Bacteria"/>
</dbReference>
<reference evidence="1 2" key="1">
    <citation type="submission" date="2013-02" db="EMBL/GenBank/DDBJ databases">
        <title>The Genome Sequence of Acinetobacter sp. CIP 56.2.</title>
        <authorList>
            <consortium name="The Broad Institute Genome Sequencing Platform"/>
            <consortium name="The Broad Institute Genome Sequencing Center for Infectious Disease"/>
            <person name="Cerqueira G."/>
            <person name="Feldgarden M."/>
            <person name="Courvalin P."/>
            <person name="Perichon B."/>
            <person name="Grillot-Courvalin C."/>
            <person name="Clermont D."/>
            <person name="Rocha E."/>
            <person name="Yoon E.-J."/>
            <person name="Nemec A."/>
            <person name="Walker B."/>
            <person name="Young S.K."/>
            <person name="Zeng Q."/>
            <person name="Gargeya S."/>
            <person name="Fitzgerald M."/>
            <person name="Haas B."/>
            <person name="Abouelleil A."/>
            <person name="Alvarado L."/>
            <person name="Arachchi H.M."/>
            <person name="Berlin A.M."/>
            <person name="Chapman S.B."/>
            <person name="Dewar J."/>
            <person name="Goldberg J."/>
            <person name="Griggs A."/>
            <person name="Gujja S."/>
            <person name="Hansen M."/>
            <person name="Howarth C."/>
            <person name="Imamovic A."/>
            <person name="Larimer J."/>
            <person name="McCowan C."/>
            <person name="Murphy C."/>
            <person name="Neiman D."/>
            <person name="Pearson M."/>
            <person name="Priest M."/>
            <person name="Roberts A."/>
            <person name="Saif S."/>
            <person name="Shea T."/>
            <person name="Sisk P."/>
            <person name="Sykes S."/>
            <person name="Wortman J."/>
            <person name="Nusbaum C."/>
            <person name="Birren B."/>
        </authorList>
    </citation>
    <scope>NUCLEOTIDE SEQUENCE [LARGE SCALE GENOMIC DNA]</scope>
    <source>
        <strain evidence="1 2">CIP 56.2</strain>
    </source>
</reference>
<dbReference type="Gene3D" id="2.170.16.10">
    <property type="entry name" value="Hedgehog/Intein (Hint) domain"/>
    <property type="match status" value="2"/>
</dbReference>
<dbReference type="NCBIfam" id="TIGR01443">
    <property type="entry name" value="intein_Cterm"/>
    <property type="match status" value="1"/>
</dbReference>
<dbReference type="HOGENOM" id="CLU_080912_0_0_6"/>
<dbReference type="STRING" id="1144672.F966_01099"/>
<organism evidence="1 2">
    <name type="scientific">Acinetobacter higginsii</name>
    <dbReference type="NCBI Taxonomy" id="70347"/>
    <lineage>
        <taxon>Bacteria</taxon>
        <taxon>Pseudomonadati</taxon>
        <taxon>Pseudomonadota</taxon>
        <taxon>Gammaproteobacteria</taxon>
        <taxon>Moraxellales</taxon>
        <taxon>Moraxellaceae</taxon>
        <taxon>Acinetobacter</taxon>
    </lineage>
</organism>
<dbReference type="SUPFAM" id="SSF51294">
    <property type="entry name" value="Hedgehog/intein (Hint) domain"/>
    <property type="match status" value="1"/>
</dbReference>
<comment type="caution">
    <text evidence="1">The sequence shown here is derived from an EMBL/GenBank/DDBJ whole genome shotgun (WGS) entry which is preliminary data.</text>
</comment>
<proteinExistence type="predicted"/>
<evidence type="ECO:0008006" key="3">
    <source>
        <dbReference type="Google" id="ProtNLM"/>
    </source>
</evidence>
<accession>N8XV45</accession>
<dbReference type="PATRIC" id="fig|1144672.3.peg.1063"/>
<evidence type="ECO:0000313" key="2">
    <source>
        <dbReference type="Proteomes" id="UP000013209"/>
    </source>
</evidence>
<gene>
    <name evidence="1" type="ORF">F966_01099</name>
</gene>